<accession>A0A6A1W9N0</accession>
<name>A0A6A1W9N0_9ROSI</name>
<organism evidence="2 3">
    <name type="scientific">Morella rubra</name>
    <name type="common">Chinese bayberry</name>
    <dbReference type="NCBI Taxonomy" id="262757"/>
    <lineage>
        <taxon>Eukaryota</taxon>
        <taxon>Viridiplantae</taxon>
        <taxon>Streptophyta</taxon>
        <taxon>Embryophyta</taxon>
        <taxon>Tracheophyta</taxon>
        <taxon>Spermatophyta</taxon>
        <taxon>Magnoliopsida</taxon>
        <taxon>eudicotyledons</taxon>
        <taxon>Gunneridae</taxon>
        <taxon>Pentapetalae</taxon>
        <taxon>rosids</taxon>
        <taxon>fabids</taxon>
        <taxon>Fagales</taxon>
        <taxon>Myricaceae</taxon>
        <taxon>Morella</taxon>
    </lineage>
</organism>
<sequence length="192" mass="22165">MVHLYIHAGGYISERQKGYIGGEVKYVCNEDPNCISAVVMLKLIQEMFGHTDVTRFGCTLECIDFEDRLDYLQTDEDYIRLINKIKSRKKKTRFQTLHLFCEHGSKRSTILQADRVDHVDPNEKPHVEVNEEPHIENDAGLLEGNDNFLNHDVGLVDNQIFSHSLDDVDEYEDEDEESDANGEEDGFDEEQK</sequence>
<dbReference type="Proteomes" id="UP000516437">
    <property type="component" value="Chromosome 3"/>
</dbReference>
<proteinExistence type="predicted"/>
<protein>
    <submittedName>
        <fullName evidence="2">Uncharacterized protein</fullName>
    </submittedName>
</protein>
<keyword evidence="3" id="KW-1185">Reference proteome</keyword>
<evidence type="ECO:0000313" key="2">
    <source>
        <dbReference type="EMBL" id="KAB1220408.1"/>
    </source>
</evidence>
<gene>
    <name evidence="2" type="ORF">CJ030_MR3G009868</name>
</gene>
<dbReference type="AlphaFoldDB" id="A0A6A1W9N0"/>
<feature type="region of interest" description="Disordered" evidence="1">
    <location>
        <begin position="164"/>
        <end position="192"/>
    </location>
</feature>
<dbReference type="EMBL" id="RXIC02000021">
    <property type="protein sequence ID" value="KAB1220408.1"/>
    <property type="molecule type" value="Genomic_DNA"/>
</dbReference>
<comment type="caution">
    <text evidence="2">The sequence shown here is derived from an EMBL/GenBank/DDBJ whole genome shotgun (WGS) entry which is preliminary data.</text>
</comment>
<reference evidence="2 3" key="1">
    <citation type="journal article" date="2019" name="Plant Biotechnol. J.">
        <title>The red bayberry genome and genetic basis of sex determination.</title>
        <authorList>
            <person name="Jia H.M."/>
            <person name="Jia H.J."/>
            <person name="Cai Q.L."/>
            <person name="Wang Y."/>
            <person name="Zhao H.B."/>
            <person name="Yang W.F."/>
            <person name="Wang G.Y."/>
            <person name="Li Y.H."/>
            <person name="Zhan D.L."/>
            <person name="Shen Y.T."/>
            <person name="Niu Q.F."/>
            <person name="Chang L."/>
            <person name="Qiu J."/>
            <person name="Zhao L."/>
            <person name="Xie H.B."/>
            <person name="Fu W.Y."/>
            <person name="Jin J."/>
            <person name="Li X.W."/>
            <person name="Jiao Y."/>
            <person name="Zhou C.C."/>
            <person name="Tu T."/>
            <person name="Chai C.Y."/>
            <person name="Gao J.L."/>
            <person name="Fan L.J."/>
            <person name="van de Weg E."/>
            <person name="Wang J.Y."/>
            <person name="Gao Z.S."/>
        </authorList>
    </citation>
    <scope>NUCLEOTIDE SEQUENCE [LARGE SCALE GENOMIC DNA]</scope>
    <source>
        <tissue evidence="2">Leaves</tissue>
    </source>
</reference>
<feature type="compositionally biased region" description="Acidic residues" evidence="1">
    <location>
        <begin position="167"/>
        <end position="192"/>
    </location>
</feature>
<evidence type="ECO:0000313" key="3">
    <source>
        <dbReference type="Proteomes" id="UP000516437"/>
    </source>
</evidence>
<evidence type="ECO:0000256" key="1">
    <source>
        <dbReference type="SAM" id="MobiDB-lite"/>
    </source>
</evidence>